<dbReference type="RefSeq" id="WP_112170375.1">
    <property type="nucleotide sequence ID" value="NZ_QEOB01000004.1"/>
</dbReference>
<keyword evidence="3" id="KW-1185">Reference proteome</keyword>
<sequence length="248" mass="26257">MSTLLQRMARRARESPLEPTPRIEPLLRTSFAPRAGEAVDGVFEEHREVEAREPGVLHAAAPGVHASEVGRTSADATPQRPGANATQAPARPAHVVVHATKEAGDIAPAQAPGTAHALQRRTSQARIDPLLSAKPSAPPKAHEPARNTRRDNEFATPPLAPEQRFAEHAAHTEHRERVALPSTPTTPAARAPTPPRAAPPPAAAPTVTINFGRVEVRAASAPPAPPRAPFRPAVSLDAFLRRGGGNTR</sequence>
<feature type="compositionally biased region" description="Basic and acidic residues" evidence="1">
    <location>
        <begin position="164"/>
        <end position="178"/>
    </location>
</feature>
<evidence type="ECO:0000313" key="3">
    <source>
        <dbReference type="Proteomes" id="UP000245712"/>
    </source>
</evidence>
<feature type="compositionally biased region" description="Pro residues" evidence="1">
    <location>
        <begin position="192"/>
        <end position="203"/>
    </location>
</feature>
<proteinExistence type="predicted"/>
<evidence type="ECO:0000256" key="1">
    <source>
        <dbReference type="SAM" id="MobiDB-lite"/>
    </source>
</evidence>
<dbReference type="Proteomes" id="UP000245712">
    <property type="component" value="Unassembled WGS sequence"/>
</dbReference>
<organism evidence="2 3">
    <name type="scientific">Paraburkholderia unamae</name>
    <dbReference type="NCBI Taxonomy" id="219649"/>
    <lineage>
        <taxon>Bacteria</taxon>
        <taxon>Pseudomonadati</taxon>
        <taxon>Pseudomonadota</taxon>
        <taxon>Betaproteobacteria</taxon>
        <taxon>Burkholderiales</taxon>
        <taxon>Burkholderiaceae</taxon>
        <taxon>Paraburkholderia</taxon>
    </lineage>
</organism>
<feature type="compositionally biased region" description="Basic and acidic residues" evidence="1">
    <location>
        <begin position="140"/>
        <end position="153"/>
    </location>
</feature>
<feature type="region of interest" description="Disordered" evidence="1">
    <location>
        <begin position="131"/>
        <end position="206"/>
    </location>
</feature>
<comment type="caution">
    <text evidence="2">The sequence shown here is derived from an EMBL/GenBank/DDBJ whole genome shotgun (WGS) entry which is preliminary data.</text>
</comment>
<feature type="region of interest" description="Disordered" evidence="1">
    <location>
        <begin position="1"/>
        <end position="29"/>
    </location>
</feature>
<accession>A0ABX5KTJ7</accession>
<evidence type="ECO:0000313" key="2">
    <source>
        <dbReference type="EMBL" id="PVX85138.1"/>
    </source>
</evidence>
<protein>
    <submittedName>
        <fullName evidence="2">Uncharacterized protein</fullName>
    </submittedName>
</protein>
<reference evidence="2 3" key="1">
    <citation type="submission" date="2018-05" db="EMBL/GenBank/DDBJ databases">
        <title>Genomic Encyclopedia of Type Strains, Phase IV (KMG-V): Genome sequencing to study the core and pangenomes of soil and plant-associated prokaryotes.</title>
        <authorList>
            <person name="Whitman W."/>
        </authorList>
    </citation>
    <scope>NUCLEOTIDE SEQUENCE [LARGE SCALE GENOMIC DNA]</scope>
    <source>
        <strain evidence="2 3">SCZa-39</strain>
    </source>
</reference>
<name>A0ABX5KTJ7_9BURK</name>
<dbReference type="EMBL" id="QEOB01000004">
    <property type="protein sequence ID" value="PVX85138.1"/>
    <property type="molecule type" value="Genomic_DNA"/>
</dbReference>
<feature type="region of interest" description="Disordered" evidence="1">
    <location>
        <begin position="54"/>
        <end position="91"/>
    </location>
</feature>
<gene>
    <name evidence="2" type="ORF">C7402_104382</name>
</gene>